<evidence type="ECO:0000313" key="2">
    <source>
        <dbReference type="EMBL" id="MBP2474334.1"/>
    </source>
</evidence>
<dbReference type="EMBL" id="JAGIOO010000001">
    <property type="protein sequence ID" value="MBP2474334.1"/>
    <property type="molecule type" value="Genomic_DNA"/>
</dbReference>
<accession>A0ABS5ACM0</accession>
<dbReference type="Pfam" id="PF00296">
    <property type="entry name" value="Bac_luciferase"/>
    <property type="match status" value="1"/>
</dbReference>
<dbReference type="InterPro" id="IPR011251">
    <property type="entry name" value="Luciferase-like_dom"/>
</dbReference>
<reference evidence="2 3" key="1">
    <citation type="submission" date="2021-03" db="EMBL/GenBank/DDBJ databases">
        <title>Sequencing the genomes of 1000 actinobacteria strains.</title>
        <authorList>
            <person name="Klenk H.-P."/>
        </authorList>
    </citation>
    <scope>NUCLEOTIDE SEQUENCE [LARGE SCALE GENOMIC DNA]</scope>
    <source>
        <strain evidence="2 3">DSM 44580</strain>
    </source>
</reference>
<keyword evidence="3" id="KW-1185">Reference proteome</keyword>
<organism evidence="2 3">
    <name type="scientific">Crossiella equi</name>
    <dbReference type="NCBI Taxonomy" id="130796"/>
    <lineage>
        <taxon>Bacteria</taxon>
        <taxon>Bacillati</taxon>
        <taxon>Actinomycetota</taxon>
        <taxon>Actinomycetes</taxon>
        <taxon>Pseudonocardiales</taxon>
        <taxon>Pseudonocardiaceae</taxon>
        <taxon>Crossiella</taxon>
    </lineage>
</organism>
<dbReference type="Proteomes" id="UP001519363">
    <property type="component" value="Unassembled WGS sequence"/>
</dbReference>
<comment type="caution">
    <text evidence="2">The sequence shown here is derived from an EMBL/GenBank/DDBJ whole genome shotgun (WGS) entry which is preliminary data.</text>
</comment>
<sequence>MSTDRARFGRVGIWTGNLRAETEAQAEANTGAVALLDELGFPAVWVGGNPTPAQLHHSLAGSSRITVASGILSIWQHTPAEVAASLAGAERFVLGLGASHAKLAAEYSRPYSTMVSYLDELDRVAPELPRVLAALGPKMLTLSAERTIGAHPYLVTSAQVAEARATLGPDALLAPELTVVLEEDPARARAAARQMLGLYLQLPNYTNNWLRGGFTEGDFADGGSDRLVDALFAHGGLEQVRGRVAEFHAAGADHVALQVVSADDPARARHHPEEWRQLAKLL</sequence>
<feature type="domain" description="Luciferase-like" evidence="1">
    <location>
        <begin position="126"/>
        <end position="254"/>
    </location>
</feature>
<protein>
    <submittedName>
        <fullName evidence="2">F420-dependent oxidoreductase</fullName>
    </submittedName>
</protein>
<dbReference type="InterPro" id="IPR050766">
    <property type="entry name" value="Bact_Lucif_Oxidored"/>
</dbReference>
<dbReference type="PANTHER" id="PTHR30137:SF18">
    <property type="entry name" value="CONSERVED PROTEIN"/>
    <property type="match status" value="1"/>
</dbReference>
<dbReference type="InterPro" id="IPR036661">
    <property type="entry name" value="Luciferase-like_sf"/>
</dbReference>
<proteinExistence type="predicted"/>
<dbReference type="RefSeq" id="WP_086786954.1">
    <property type="nucleotide sequence ID" value="NZ_JAGIOO010000001.1"/>
</dbReference>
<dbReference type="PANTHER" id="PTHR30137">
    <property type="entry name" value="LUCIFERASE-LIKE MONOOXYGENASE"/>
    <property type="match status" value="1"/>
</dbReference>
<evidence type="ECO:0000313" key="3">
    <source>
        <dbReference type="Proteomes" id="UP001519363"/>
    </source>
</evidence>
<dbReference type="InterPro" id="IPR019922">
    <property type="entry name" value="Lucif-like_OxRdatse_MSMEG_4141"/>
</dbReference>
<dbReference type="NCBIfam" id="TIGR03620">
    <property type="entry name" value="F420_MSMEG_4141"/>
    <property type="match status" value="1"/>
</dbReference>
<evidence type="ECO:0000259" key="1">
    <source>
        <dbReference type="Pfam" id="PF00296"/>
    </source>
</evidence>
<gene>
    <name evidence="2" type="ORF">JOF53_003206</name>
</gene>
<dbReference type="Gene3D" id="3.20.20.30">
    <property type="entry name" value="Luciferase-like domain"/>
    <property type="match status" value="2"/>
</dbReference>
<dbReference type="SUPFAM" id="SSF51679">
    <property type="entry name" value="Bacterial luciferase-like"/>
    <property type="match status" value="1"/>
</dbReference>
<name>A0ABS5ACM0_9PSEU</name>